<keyword evidence="4" id="KW-0677">Repeat</keyword>
<comment type="subcellular location">
    <subcellularLocation>
        <location evidence="1">Membrane</location>
        <topology evidence="1">Multi-pass membrane protein</topology>
    </subcellularLocation>
</comment>
<dbReference type="Gene3D" id="3.30.70.1450">
    <property type="entry name" value="Regulator of K+ conductance, C-terminal domain"/>
    <property type="match status" value="2"/>
</dbReference>
<keyword evidence="2" id="KW-0813">Transport</keyword>
<feature type="domain" description="RCK C-terminal" evidence="8">
    <location>
        <begin position="311"/>
        <end position="395"/>
    </location>
</feature>
<dbReference type="InterPro" id="IPR031312">
    <property type="entry name" value="Na/sul_symport_CS"/>
</dbReference>
<evidence type="ECO:0000259" key="8">
    <source>
        <dbReference type="PROSITE" id="PS51202"/>
    </source>
</evidence>
<dbReference type="GO" id="GO:0008324">
    <property type="term" value="F:monoatomic cation transmembrane transporter activity"/>
    <property type="evidence" value="ECO:0007669"/>
    <property type="project" value="InterPro"/>
</dbReference>
<dbReference type="EMBL" id="SORE01000008">
    <property type="protein sequence ID" value="TDY50884.1"/>
    <property type="molecule type" value="Genomic_DNA"/>
</dbReference>
<reference evidence="9 10" key="1">
    <citation type="submission" date="2019-03" db="EMBL/GenBank/DDBJ databases">
        <title>Genomic Encyclopedia of Type Strains, Phase III (KMG-III): the genomes of soil and plant-associated and newly described type strains.</title>
        <authorList>
            <person name="Whitman W."/>
        </authorList>
    </citation>
    <scope>NUCLEOTIDE SEQUENCE [LARGE SCALE GENOMIC DNA]</scope>
    <source>
        <strain evidence="9 10">LMG 29544</strain>
    </source>
</reference>
<feature type="transmembrane region" description="Helical" evidence="7">
    <location>
        <begin position="504"/>
        <end position="537"/>
    </location>
</feature>
<dbReference type="SUPFAM" id="SSF116726">
    <property type="entry name" value="TrkA C-terminal domain-like"/>
    <property type="match status" value="2"/>
</dbReference>
<dbReference type="Pfam" id="PF03600">
    <property type="entry name" value="CitMHS"/>
    <property type="match status" value="1"/>
</dbReference>
<sequence length="610" mass="64376">MSFDLLITVACLAVAVVMFLLGKPRADAVALIMIVALPLSGVVSVNEALAGFSDPNIILIAALFVLGDGLARTGVAQRVGDYLIERGGSSERRLLTLIMSIVGMMGAWMSSTAVVAIFIPIVVRIARQSNIPRARLLMPMSMAALTSGMLTLVATSSNLVINSALIYRGLKGFPFFSFTPIGLPILAAVIAYMVFASRFLKGAAGTEATHRPSVNDWVARYSLQGRAFRLKVALNSPLVGKTLGRGGLGDNPDAHVVAIERRAGMGTSLLLATSESNIAPDDVLLLDVDVAAFNVQSFCERFALVSLRMSGAYFTDQRHDVGMAEVIVPPDSSLVGNFARSSVALRRHGLTVVGLRRADAAIEHDLQTTRLKVGDTLLVVGPWINIFTMQSVEHDIVCLAMPVESEAYVPAPHKQVYAVGCMALVIILMLIPAVPNVLAGLIGCLLMGFLGCVSLDSGYRAIHWRSLVLIVGMLPFSIALRRTGGIDIAADAVLSVAGGWGQHGLLAAVFAMTLIVGLVISSTATAVLMAPVVIAIAEHLHASPYPFAMTTAIAASAAYSSPISTAVNALVNTAGGYRFQEFFKVGLPAAIASLVITVAIVPLLWPAYPH</sequence>
<dbReference type="GO" id="GO:0005886">
    <property type="term" value="C:plasma membrane"/>
    <property type="evidence" value="ECO:0007669"/>
    <property type="project" value="TreeGrafter"/>
</dbReference>
<dbReference type="RefSeq" id="WP_134192121.1">
    <property type="nucleotide sequence ID" value="NZ_JBHLUW010000003.1"/>
</dbReference>
<gene>
    <name evidence="9" type="ORF">BX592_108121</name>
</gene>
<dbReference type="OrthoDB" id="9809303at2"/>
<name>A0A4R8LTG3_9BURK</name>
<dbReference type="InterPro" id="IPR006037">
    <property type="entry name" value="RCK_C"/>
</dbReference>
<evidence type="ECO:0000313" key="10">
    <source>
        <dbReference type="Proteomes" id="UP000295509"/>
    </source>
</evidence>
<proteinExistence type="predicted"/>
<dbReference type="InterPro" id="IPR051679">
    <property type="entry name" value="DASS-Related_Transporters"/>
</dbReference>
<evidence type="ECO:0000256" key="6">
    <source>
        <dbReference type="ARBA" id="ARBA00023136"/>
    </source>
</evidence>
<organism evidence="9 10">
    <name type="scientific">Paraburkholderia rhizosphaerae</name>
    <dbReference type="NCBI Taxonomy" id="480658"/>
    <lineage>
        <taxon>Bacteria</taxon>
        <taxon>Pseudomonadati</taxon>
        <taxon>Pseudomonadota</taxon>
        <taxon>Betaproteobacteria</taxon>
        <taxon>Burkholderiales</taxon>
        <taxon>Burkholderiaceae</taxon>
        <taxon>Paraburkholderia</taxon>
    </lineage>
</organism>
<accession>A0A4R8LTG3</accession>
<keyword evidence="10" id="KW-1185">Reference proteome</keyword>
<dbReference type="Proteomes" id="UP000295509">
    <property type="component" value="Unassembled WGS sequence"/>
</dbReference>
<evidence type="ECO:0000313" key="9">
    <source>
        <dbReference type="EMBL" id="TDY50884.1"/>
    </source>
</evidence>
<keyword evidence="6 7" id="KW-0472">Membrane</keyword>
<feature type="transmembrane region" description="Helical" evidence="7">
    <location>
        <begin position="5"/>
        <end position="22"/>
    </location>
</feature>
<dbReference type="PROSITE" id="PS01271">
    <property type="entry name" value="NA_SULFATE"/>
    <property type="match status" value="1"/>
</dbReference>
<protein>
    <submittedName>
        <fullName evidence="9">Di/tricarboxylate transporter</fullName>
    </submittedName>
</protein>
<comment type="caution">
    <text evidence="9">The sequence shown here is derived from an EMBL/GenBank/DDBJ whole genome shotgun (WGS) entry which is preliminary data.</text>
</comment>
<evidence type="ECO:0000256" key="7">
    <source>
        <dbReference type="SAM" id="Phobius"/>
    </source>
</evidence>
<dbReference type="PANTHER" id="PTHR43652:SF1">
    <property type="entry name" value="RESPONSE REGULATOR"/>
    <property type="match status" value="1"/>
</dbReference>
<dbReference type="Pfam" id="PF02080">
    <property type="entry name" value="TrkA_C"/>
    <property type="match status" value="1"/>
</dbReference>
<feature type="transmembrane region" description="Helical" evidence="7">
    <location>
        <begin position="173"/>
        <end position="195"/>
    </location>
</feature>
<feature type="transmembrane region" description="Helical" evidence="7">
    <location>
        <begin position="144"/>
        <end position="167"/>
    </location>
</feature>
<dbReference type="InterPro" id="IPR004680">
    <property type="entry name" value="Cit_transptr-like_dom"/>
</dbReference>
<evidence type="ECO:0000256" key="5">
    <source>
        <dbReference type="ARBA" id="ARBA00022989"/>
    </source>
</evidence>
<evidence type="ECO:0000256" key="2">
    <source>
        <dbReference type="ARBA" id="ARBA00022448"/>
    </source>
</evidence>
<keyword evidence="5 7" id="KW-1133">Transmembrane helix</keyword>
<keyword evidence="3 7" id="KW-0812">Transmembrane</keyword>
<dbReference type="AlphaFoldDB" id="A0A4R8LTG3"/>
<feature type="transmembrane region" description="Helical" evidence="7">
    <location>
        <begin position="467"/>
        <end position="484"/>
    </location>
</feature>
<feature type="transmembrane region" description="Helical" evidence="7">
    <location>
        <begin position="95"/>
        <end position="123"/>
    </location>
</feature>
<dbReference type="InterPro" id="IPR036721">
    <property type="entry name" value="RCK_C_sf"/>
</dbReference>
<evidence type="ECO:0000256" key="4">
    <source>
        <dbReference type="ARBA" id="ARBA00022737"/>
    </source>
</evidence>
<evidence type="ECO:0000256" key="3">
    <source>
        <dbReference type="ARBA" id="ARBA00022692"/>
    </source>
</evidence>
<feature type="transmembrane region" description="Helical" evidence="7">
    <location>
        <begin position="28"/>
        <end position="45"/>
    </location>
</feature>
<dbReference type="PROSITE" id="PS51202">
    <property type="entry name" value="RCK_C"/>
    <property type="match status" value="1"/>
</dbReference>
<dbReference type="PANTHER" id="PTHR43652">
    <property type="entry name" value="BASIC AMINO ACID ANTIPORTER YFCC-RELATED"/>
    <property type="match status" value="1"/>
</dbReference>
<evidence type="ECO:0000256" key="1">
    <source>
        <dbReference type="ARBA" id="ARBA00004141"/>
    </source>
</evidence>
<feature type="transmembrane region" description="Helical" evidence="7">
    <location>
        <begin position="585"/>
        <end position="605"/>
    </location>
</feature>
<dbReference type="GO" id="GO:0006813">
    <property type="term" value="P:potassium ion transport"/>
    <property type="evidence" value="ECO:0007669"/>
    <property type="project" value="InterPro"/>
</dbReference>